<evidence type="ECO:0000313" key="2">
    <source>
        <dbReference type="Proteomes" id="UP000005239"/>
    </source>
</evidence>
<evidence type="ECO:0000313" key="1">
    <source>
        <dbReference type="EnsemblMetazoa" id="PPA37265.1"/>
    </source>
</evidence>
<proteinExistence type="predicted"/>
<sequence>MLPPVGYFVETVPFLSRSVHGYDGIYVDMWRDFLGEELRLESRIFSGVVFLIVRKALLNFETESSLINLVGDLSSSKRTFIINRSSNLLLSHKIEFFQEERPSVDKLQIISDPKQVLDKICSSHRFAYFDVDEFVETIGTSDMSKFATDSALRAEHFGREAPIVFYYSKVLFNRTRLLNHTLATIHKPAERRETTFNLGDFQFD</sequence>
<name>A0A2A6BS22_PRIPA</name>
<gene>
    <name evidence="1" type="primary">WBGene00275634</name>
</gene>
<keyword evidence="2" id="KW-1185">Reference proteome</keyword>
<protein>
    <submittedName>
        <fullName evidence="1">Uncharacterized protein</fullName>
    </submittedName>
</protein>
<dbReference type="AlphaFoldDB" id="A0A2A6BS22"/>
<reference evidence="2" key="1">
    <citation type="journal article" date="2008" name="Nat. Genet.">
        <title>The Pristionchus pacificus genome provides a unique perspective on nematode lifestyle and parasitism.</title>
        <authorList>
            <person name="Dieterich C."/>
            <person name="Clifton S.W."/>
            <person name="Schuster L.N."/>
            <person name="Chinwalla A."/>
            <person name="Delehaunty K."/>
            <person name="Dinkelacker I."/>
            <person name="Fulton L."/>
            <person name="Fulton R."/>
            <person name="Godfrey J."/>
            <person name="Minx P."/>
            <person name="Mitreva M."/>
            <person name="Roeseler W."/>
            <person name="Tian H."/>
            <person name="Witte H."/>
            <person name="Yang S.P."/>
            <person name="Wilson R.K."/>
            <person name="Sommer R.J."/>
        </authorList>
    </citation>
    <scope>NUCLEOTIDE SEQUENCE [LARGE SCALE GENOMIC DNA]</scope>
    <source>
        <strain evidence="2">PS312</strain>
    </source>
</reference>
<accession>A0A2A6BS22</accession>
<dbReference type="Proteomes" id="UP000005239">
    <property type="component" value="Unassembled WGS sequence"/>
</dbReference>
<dbReference type="EnsemblMetazoa" id="PPA37265.1">
    <property type="protein sequence ID" value="PPA37265.1"/>
    <property type="gene ID" value="WBGene00275634"/>
</dbReference>
<organism evidence="1 2">
    <name type="scientific">Pristionchus pacificus</name>
    <name type="common">Parasitic nematode worm</name>
    <dbReference type="NCBI Taxonomy" id="54126"/>
    <lineage>
        <taxon>Eukaryota</taxon>
        <taxon>Metazoa</taxon>
        <taxon>Ecdysozoa</taxon>
        <taxon>Nematoda</taxon>
        <taxon>Chromadorea</taxon>
        <taxon>Rhabditida</taxon>
        <taxon>Rhabditina</taxon>
        <taxon>Diplogasteromorpha</taxon>
        <taxon>Diplogasteroidea</taxon>
        <taxon>Neodiplogasteridae</taxon>
        <taxon>Pristionchus</taxon>
    </lineage>
</organism>
<accession>A0A8R1YT38</accession>
<reference evidence="1" key="2">
    <citation type="submission" date="2022-06" db="UniProtKB">
        <authorList>
            <consortium name="EnsemblMetazoa"/>
        </authorList>
    </citation>
    <scope>IDENTIFICATION</scope>
    <source>
        <strain evidence="1">PS312</strain>
    </source>
</reference>